<protein>
    <submittedName>
        <fullName evidence="2">Uncharacterized protein</fullName>
    </submittedName>
</protein>
<sequence length="131" mass="15205">MAHDQVTAADNASGQEENLLSNMQKGWSRTLPAGIGALKWAFRLDEALKEILNRFQNENRLRKAYRELGEFLYAKRQQRHFDEPDLVELDLLIGEVFQWQLKSGVGRESPKNTERQTRDWGSIGFKKSLRD</sequence>
<accession>A0A7C3LVR9</accession>
<reference evidence="2" key="1">
    <citation type="journal article" date="2020" name="mSystems">
        <title>Genome- and Community-Level Interaction Insights into Carbon Utilization and Element Cycling Functions of Hydrothermarchaeota in Hydrothermal Sediment.</title>
        <authorList>
            <person name="Zhou Z."/>
            <person name="Liu Y."/>
            <person name="Xu W."/>
            <person name="Pan J."/>
            <person name="Luo Z.H."/>
            <person name="Li M."/>
        </authorList>
    </citation>
    <scope>NUCLEOTIDE SEQUENCE [LARGE SCALE GENOMIC DNA]</scope>
    <source>
        <strain evidence="2">SpSt-902</strain>
    </source>
</reference>
<gene>
    <name evidence="2" type="ORF">ENX03_07190</name>
</gene>
<proteinExistence type="predicted"/>
<evidence type="ECO:0000313" key="2">
    <source>
        <dbReference type="EMBL" id="HFT93703.1"/>
    </source>
</evidence>
<feature type="region of interest" description="Disordered" evidence="1">
    <location>
        <begin position="105"/>
        <end position="131"/>
    </location>
</feature>
<comment type="caution">
    <text evidence="2">The sequence shown here is derived from an EMBL/GenBank/DDBJ whole genome shotgun (WGS) entry which is preliminary data.</text>
</comment>
<evidence type="ECO:0000256" key="1">
    <source>
        <dbReference type="SAM" id="MobiDB-lite"/>
    </source>
</evidence>
<feature type="compositionally biased region" description="Basic and acidic residues" evidence="1">
    <location>
        <begin position="108"/>
        <end position="118"/>
    </location>
</feature>
<dbReference type="AlphaFoldDB" id="A0A7C3LVR9"/>
<name>A0A7C3LVR9_9BACT</name>
<dbReference type="EMBL" id="DTMM01000148">
    <property type="protein sequence ID" value="HFT93703.1"/>
    <property type="molecule type" value="Genomic_DNA"/>
</dbReference>
<organism evidence="2">
    <name type="scientific">Leptospirillum ferriphilum</name>
    <dbReference type="NCBI Taxonomy" id="178606"/>
    <lineage>
        <taxon>Bacteria</taxon>
        <taxon>Pseudomonadati</taxon>
        <taxon>Nitrospirota</taxon>
        <taxon>Nitrospiria</taxon>
        <taxon>Nitrospirales</taxon>
        <taxon>Nitrospiraceae</taxon>
        <taxon>Leptospirillum</taxon>
    </lineage>
</organism>